<dbReference type="Proteomes" id="UP000269348">
    <property type="component" value="Segment"/>
</dbReference>
<gene>
    <name evidence="1" type="ORF">NVP1238A_06</name>
</gene>
<keyword evidence="2" id="KW-1185">Reference proteome</keyword>
<proteinExistence type="predicted"/>
<accession>A0A2I7RUB7</accession>
<reference evidence="1 2" key="1">
    <citation type="submission" date="2017-11" db="EMBL/GenBank/DDBJ databases">
        <title>A major lineage of nontailed dsDNA viruses as unrecognized killers of marine bacteria.</title>
        <authorList>
            <person name="Kauffman K.M."/>
            <person name="Hussain F.A."/>
            <person name="Yang J."/>
            <person name="Arevalo P."/>
            <person name="Brown J.M."/>
            <person name="Chang W.K."/>
            <person name="VanInsberghe D."/>
            <person name="Elsherbini J."/>
            <person name="Cutler M.B."/>
            <person name="Kelly L."/>
            <person name="Polz M.F."/>
        </authorList>
    </citation>
    <scope>NUCLEOTIDE SEQUENCE [LARGE SCALE GENOMIC DNA]</scope>
</reference>
<organism evidence="1 2">
    <name type="scientific">Vibrio phage 1.238.A._10N.261.52.F10</name>
    <dbReference type="NCBI Taxonomy" id="1881231"/>
    <lineage>
        <taxon>Viruses</taxon>
        <taxon>Duplodnaviria</taxon>
        <taxon>Heunggongvirae</taxon>
        <taxon>Uroviricota</taxon>
        <taxon>Caudoviricetes</taxon>
        <taxon>Schitoviridae</taxon>
        <taxon>Pariacacavirus</taxon>
        <taxon>Pariacacavirus 1238A</taxon>
    </lineage>
</organism>
<sequence length="65" mass="7620">MSRLTNVLKLEGMLHCVYLHKDGTWGTERLKEIDEYICYPKITFWPATETRTHFSTISKAVKCLD</sequence>
<name>A0A2I7RUB7_9CAUD</name>
<protein>
    <submittedName>
        <fullName evidence="1">Uncharacterized protein</fullName>
    </submittedName>
</protein>
<evidence type="ECO:0000313" key="2">
    <source>
        <dbReference type="Proteomes" id="UP000269348"/>
    </source>
</evidence>
<dbReference type="EMBL" id="MG592603">
    <property type="protein sequence ID" value="AUR97255.1"/>
    <property type="molecule type" value="Genomic_DNA"/>
</dbReference>
<evidence type="ECO:0000313" key="1">
    <source>
        <dbReference type="EMBL" id="AUR97255.1"/>
    </source>
</evidence>